<dbReference type="SUPFAM" id="SSF51905">
    <property type="entry name" value="FAD/NAD(P)-binding domain"/>
    <property type="match status" value="1"/>
</dbReference>
<sequence>MRTGPRQVFAQLSSTRPPAHPVQLVDTAVVLGGSVAGLLAARVLADHAGSVLIIERDAPTGGGRRGVPHGLQIHLLLAGGRVQIERWFPGFGEQAAALGAVLVDPAHSAAYSDGLRRVNAQEDVVLSCSRPFLEEQLRNRTLALPNVRLVTGQACGLDIDATAVTGVRYRVDGVEHVQPAGLVVDAMGRASRLSDWLEHAGWKRPPLRRVPADVNYATGFFRREPGLPDVANVIARHRPGSPVSRVGVASLKAIEDDRWQITLACYGEDRPGRDDDEFVALCRSELPSFFGEAVDGDPVGPIETYHQADSRRRDFCPDSLPARLIGVGDAVASFNPVYGQGLSSAALHAACLAAYLQSGPRLTAPARSFFAMQRVVVDAAWEISTAADKARHHLEASWRERLGRWIRAQVQAASATDVVIARRFRAVTVMLEHPAALSTPGLLARALLANRLAMRRHTPRGHRTQRRPCVRRPQDVRRDGEGVGAGESQHSA</sequence>
<dbReference type="RefSeq" id="WP_344722958.1">
    <property type="nucleotide sequence ID" value="NZ_BAAAUS010000016.1"/>
</dbReference>
<organism evidence="2 3">
    <name type="scientific">Pseudonocardia yunnanensis</name>
    <dbReference type="NCBI Taxonomy" id="58107"/>
    <lineage>
        <taxon>Bacteria</taxon>
        <taxon>Bacillati</taxon>
        <taxon>Actinomycetota</taxon>
        <taxon>Actinomycetes</taxon>
        <taxon>Pseudonocardiales</taxon>
        <taxon>Pseudonocardiaceae</taxon>
        <taxon>Pseudonocardia</taxon>
    </lineage>
</organism>
<reference evidence="3" key="1">
    <citation type="journal article" date="2019" name="Int. J. Syst. Evol. Microbiol.">
        <title>The Global Catalogue of Microorganisms (GCM) 10K type strain sequencing project: providing services to taxonomists for standard genome sequencing and annotation.</title>
        <authorList>
            <consortium name="The Broad Institute Genomics Platform"/>
            <consortium name="The Broad Institute Genome Sequencing Center for Infectious Disease"/>
            <person name="Wu L."/>
            <person name="Ma J."/>
        </authorList>
    </citation>
    <scope>NUCLEOTIDE SEQUENCE [LARGE SCALE GENOMIC DNA]</scope>
    <source>
        <strain evidence="3">CCM 7043</strain>
    </source>
</reference>
<feature type="region of interest" description="Disordered" evidence="1">
    <location>
        <begin position="454"/>
        <end position="492"/>
    </location>
</feature>
<keyword evidence="3" id="KW-1185">Reference proteome</keyword>
<gene>
    <name evidence="2" type="ORF">ACFSJD_39430</name>
</gene>
<dbReference type="InterPro" id="IPR036188">
    <property type="entry name" value="FAD/NAD-bd_sf"/>
</dbReference>
<dbReference type="EMBL" id="JBHUCO010000068">
    <property type="protein sequence ID" value="MFD1523610.1"/>
    <property type="molecule type" value="Genomic_DNA"/>
</dbReference>
<protein>
    <submittedName>
        <fullName evidence="2">FAD-dependent oxidoreductase</fullName>
    </submittedName>
</protein>
<evidence type="ECO:0000313" key="3">
    <source>
        <dbReference type="Proteomes" id="UP001597114"/>
    </source>
</evidence>
<dbReference type="PANTHER" id="PTHR43422">
    <property type="entry name" value="THIAMINE THIAZOLE SYNTHASE"/>
    <property type="match status" value="1"/>
</dbReference>
<feature type="compositionally biased region" description="Basic residues" evidence="1">
    <location>
        <begin position="454"/>
        <end position="470"/>
    </location>
</feature>
<evidence type="ECO:0000313" key="2">
    <source>
        <dbReference type="EMBL" id="MFD1523610.1"/>
    </source>
</evidence>
<dbReference type="Gene3D" id="3.50.50.60">
    <property type="entry name" value="FAD/NAD(P)-binding domain"/>
    <property type="match status" value="1"/>
</dbReference>
<dbReference type="PANTHER" id="PTHR43422:SF3">
    <property type="entry name" value="THIAMINE THIAZOLE SYNTHASE"/>
    <property type="match status" value="1"/>
</dbReference>
<comment type="caution">
    <text evidence="2">The sequence shown here is derived from an EMBL/GenBank/DDBJ whole genome shotgun (WGS) entry which is preliminary data.</text>
</comment>
<evidence type="ECO:0000256" key="1">
    <source>
        <dbReference type="SAM" id="MobiDB-lite"/>
    </source>
</evidence>
<feature type="compositionally biased region" description="Basic and acidic residues" evidence="1">
    <location>
        <begin position="472"/>
        <end position="481"/>
    </location>
</feature>
<name>A0ABW4FC41_9PSEU</name>
<dbReference type="Proteomes" id="UP001597114">
    <property type="component" value="Unassembled WGS sequence"/>
</dbReference>
<proteinExistence type="predicted"/>
<accession>A0ABW4FC41</accession>